<keyword evidence="2" id="KW-1185">Reference proteome</keyword>
<evidence type="ECO:0000313" key="1">
    <source>
        <dbReference type="EMBL" id="KAI3827583.1"/>
    </source>
</evidence>
<evidence type="ECO:0000313" key="2">
    <source>
        <dbReference type="Proteomes" id="UP001056120"/>
    </source>
</evidence>
<proteinExistence type="predicted"/>
<accession>A0ACB9K5N3</accession>
<sequence>MSMPYTGLLIAQRFGVIVQLLSIAGSQTFFSYGLVLTLTLTVKSYRSFMSTMLISSTSNQNATKPLHTNTYGGYSLIEIPGWKIFIFTRKGISYSDIEVDVDMAEVDVDDLADFPYLEFSLATDAAIIGDDTPWDRLFELSFLETYKEVVVEFLLTFTYTVTAEEEADADTDEHELPAEPDKISFRMFGHAYSLTLHQWAVTTSLYYERETVNPLYTEAFTKVDREDLLVFWGIIGNGPWLRTKGRVSAIRDPLYRYLHRFIMTYIAPRRKSREWCIERDLFFLIFLLTGRQCSLATCLALYFASTFHRQKLGLLNGGAFITSVMCVLAPRQDHVYAMAEPIPPVRLDRRMANGMR</sequence>
<dbReference type="EMBL" id="CM042018">
    <property type="protein sequence ID" value="KAI3827583.1"/>
    <property type="molecule type" value="Genomic_DNA"/>
</dbReference>
<comment type="caution">
    <text evidence="1">The sequence shown here is derived from an EMBL/GenBank/DDBJ whole genome shotgun (WGS) entry which is preliminary data.</text>
</comment>
<name>A0ACB9K5N3_9ASTR</name>
<protein>
    <submittedName>
        <fullName evidence="1">Uncharacterized protein</fullName>
    </submittedName>
</protein>
<reference evidence="2" key="1">
    <citation type="journal article" date="2022" name="Mol. Ecol. Resour.">
        <title>The genomes of chicory, endive, great burdock and yacon provide insights into Asteraceae palaeo-polyploidization history and plant inulin production.</title>
        <authorList>
            <person name="Fan W."/>
            <person name="Wang S."/>
            <person name="Wang H."/>
            <person name="Wang A."/>
            <person name="Jiang F."/>
            <person name="Liu H."/>
            <person name="Zhao H."/>
            <person name="Xu D."/>
            <person name="Zhang Y."/>
        </authorList>
    </citation>
    <scope>NUCLEOTIDE SEQUENCE [LARGE SCALE GENOMIC DNA]</scope>
    <source>
        <strain evidence="2">cv. Yunnan</strain>
    </source>
</reference>
<gene>
    <name evidence="1" type="ORF">L1987_01661</name>
</gene>
<dbReference type="Proteomes" id="UP001056120">
    <property type="component" value="Linkage Group LG01"/>
</dbReference>
<organism evidence="1 2">
    <name type="scientific">Smallanthus sonchifolius</name>
    <dbReference type="NCBI Taxonomy" id="185202"/>
    <lineage>
        <taxon>Eukaryota</taxon>
        <taxon>Viridiplantae</taxon>
        <taxon>Streptophyta</taxon>
        <taxon>Embryophyta</taxon>
        <taxon>Tracheophyta</taxon>
        <taxon>Spermatophyta</taxon>
        <taxon>Magnoliopsida</taxon>
        <taxon>eudicotyledons</taxon>
        <taxon>Gunneridae</taxon>
        <taxon>Pentapetalae</taxon>
        <taxon>asterids</taxon>
        <taxon>campanulids</taxon>
        <taxon>Asterales</taxon>
        <taxon>Asteraceae</taxon>
        <taxon>Asteroideae</taxon>
        <taxon>Heliantheae alliance</taxon>
        <taxon>Millerieae</taxon>
        <taxon>Smallanthus</taxon>
    </lineage>
</organism>
<reference evidence="1 2" key="2">
    <citation type="journal article" date="2022" name="Mol. Ecol. Resour.">
        <title>The genomes of chicory, endive, great burdock and yacon provide insights into Asteraceae paleo-polyploidization history and plant inulin production.</title>
        <authorList>
            <person name="Fan W."/>
            <person name="Wang S."/>
            <person name="Wang H."/>
            <person name="Wang A."/>
            <person name="Jiang F."/>
            <person name="Liu H."/>
            <person name="Zhao H."/>
            <person name="Xu D."/>
            <person name="Zhang Y."/>
        </authorList>
    </citation>
    <scope>NUCLEOTIDE SEQUENCE [LARGE SCALE GENOMIC DNA]</scope>
    <source>
        <strain evidence="2">cv. Yunnan</strain>
        <tissue evidence="1">Leaves</tissue>
    </source>
</reference>